<gene>
    <name evidence="2" type="ORF">NFI95_00615</name>
</gene>
<name>A0ABT1W270_9PROT</name>
<accession>A0ABT1W270</accession>
<feature type="transmembrane region" description="Helical" evidence="1">
    <location>
        <begin position="61"/>
        <end position="82"/>
    </location>
</feature>
<proteinExistence type="predicted"/>
<organism evidence="2 3">
    <name type="scientific">Endosaccharibacter trunci</name>
    <dbReference type="NCBI Taxonomy" id="2812733"/>
    <lineage>
        <taxon>Bacteria</taxon>
        <taxon>Pseudomonadati</taxon>
        <taxon>Pseudomonadota</taxon>
        <taxon>Alphaproteobacteria</taxon>
        <taxon>Acetobacterales</taxon>
        <taxon>Acetobacteraceae</taxon>
        <taxon>Endosaccharibacter</taxon>
    </lineage>
</organism>
<reference evidence="2 3" key="1">
    <citation type="submission" date="2022-06" db="EMBL/GenBank/DDBJ databases">
        <title>Endosaccharibacter gen. nov., sp. nov., endophytic bacteria isolated from sugarcane.</title>
        <authorList>
            <person name="Pitiwittayakul N."/>
            <person name="Yukphan P."/>
            <person name="Charoenyingcharoen P."/>
            <person name="Tanasupawat S."/>
        </authorList>
    </citation>
    <scope>NUCLEOTIDE SEQUENCE [LARGE SCALE GENOMIC DNA]</scope>
    <source>
        <strain evidence="2 3">KSS8</strain>
    </source>
</reference>
<dbReference type="EMBL" id="JAMSKV010000001">
    <property type="protein sequence ID" value="MCQ8276952.1"/>
    <property type="molecule type" value="Genomic_DNA"/>
</dbReference>
<keyword evidence="1" id="KW-1133">Transmembrane helix</keyword>
<evidence type="ECO:0000313" key="3">
    <source>
        <dbReference type="Proteomes" id="UP001524587"/>
    </source>
</evidence>
<feature type="transmembrane region" description="Helical" evidence="1">
    <location>
        <begin position="103"/>
        <end position="124"/>
    </location>
</feature>
<feature type="transmembrane region" description="Helical" evidence="1">
    <location>
        <begin position="31"/>
        <end position="55"/>
    </location>
</feature>
<keyword evidence="1" id="KW-0472">Membrane</keyword>
<evidence type="ECO:0000256" key="1">
    <source>
        <dbReference type="SAM" id="Phobius"/>
    </source>
</evidence>
<feature type="transmembrane region" description="Helical" evidence="1">
    <location>
        <begin position="136"/>
        <end position="158"/>
    </location>
</feature>
<sequence>MKNDNKQSFGYRIKDTFLDDQVGTTPNENRIFAIGLLPAALSLTGSITSLYLYIFPEDKRNVAIVPGFVLAVFFGWFAQISMRRALQMRDRDHRIVLLKKLRIIPSVSIGLTLAGLAITLAVWFFPPPNALEKFHILAGLAVVFPVVGILLTPFSFLARRISWLFNPR</sequence>
<dbReference type="RefSeq" id="WP_422862397.1">
    <property type="nucleotide sequence ID" value="NZ_JAMSKV010000001.1"/>
</dbReference>
<dbReference type="Proteomes" id="UP001524587">
    <property type="component" value="Unassembled WGS sequence"/>
</dbReference>
<protein>
    <submittedName>
        <fullName evidence="2">Uncharacterized protein</fullName>
    </submittedName>
</protein>
<keyword evidence="3" id="KW-1185">Reference proteome</keyword>
<keyword evidence="1" id="KW-0812">Transmembrane</keyword>
<evidence type="ECO:0000313" key="2">
    <source>
        <dbReference type="EMBL" id="MCQ8276952.1"/>
    </source>
</evidence>
<comment type="caution">
    <text evidence="2">The sequence shown here is derived from an EMBL/GenBank/DDBJ whole genome shotgun (WGS) entry which is preliminary data.</text>
</comment>